<proteinExistence type="predicted"/>
<evidence type="ECO:0000313" key="2">
    <source>
        <dbReference type="Proteomes" id="UP001151760"/>
    </source>
</evidence>
<accession>A0ABQ5CJF3</accession>
<comment type="caution">
    <text evidence="1">The sequence shown here is derived from an EMBL/GenBank/DDBJ whole genome shotgun (WGS) entry which is preliminary data.</text>
</comment>
<sequence length="227" mass="26050">MHALDAVRSSLGEEVWIFLHELVFTLPRELGTSLGVPLNFDQWDPTLLQPFNFAVYYFYRFLKQKCVCRPKLSSINGTAKWLVGRHFFRLDTWKVLCNCSTLWEVQACKQLLQPFYPLNGPSYLGFTSSHLDIGQMVNQHLSKVDCKHATYLERFDGTLALPVVVDDAILGHNRKYDRTGIPCSVTIPLSTILQVYPKDRSLSWGKDRRLSESVDRSPILYHSLAVQ</sequence>
<dbReference type="EMBL" id="BQNB010014180">
    <property type="protein sequence ID" value="GJT25004.1"/>
    <property type="molecule type" value="Genomic_DNA"/>
</dbReference>
<dbReference type="Proteomes" id="UP001151760">
    <property type="component" value="Unassembled WGS sequence"/>
</dbReference>
<keyword evidence="2" id="KW-1185">Reference proteome</keyword>
<reference evidence="1" key="1">
    <citation type="journal article" date="2022" name="Int. J. Mol. Sci.">
        <title>Draft Genome of Tanacetum Coccineum: Genomic Comparison of Closely Related Tanacetum-Family Plants.</title>
        <authorList>
            <person name="Yamashiro T."/>
            <person name="Shiraishi A."/>
            <person name="Nakayama K."/>
            <person name="Satake H."/>
        </authorList>
    </citation>
    <scope>NUCLEOTIDE SEQUENCE</scope>
</reference>
<reference evidence="1" key="2">
    <citation type="submission" date="2022-01" db="EMBL/GenBank/DDBJ databases">
        <authorList>
            <person name="Yamashiro T."/>
            <person name="Shiraishi A."/>
            <person name="Satake H."/>
            <person name="Nakayama K."/>
        </authorList>
    </citation>
    <scope>NUCLEOTIDE SEQUENCE</scope>
</reference>
<name>A0ABQ5CJF3_9ASTR</name>
<organism evidence="1 2">
    <name type="scientific">Tanacetum coccineum</name>
    <dbReference type="NCBI Taxonomy" id="301880"/>
    <lineage>
        <taxon>Eukaryota</taxon>
        <taxon>Viridiplantae</taxon>
        <taxon>Streptophyta</taxon>
        <taxon>Embryophyta</taxon>
        <taxon>Tracheophyta</taxon>
        <taxon>Spermatophyta</taxon>
        <taxon>Magnoliopsida</taxon>
        <taxon>eudicotyledons</taxon>
        <taxon>Gunneridae</taxon>
        <taxon>Pentapetalae</taxon>
        <taxon>asterids</taxon>
        <taxon>campanulids</taxon>
        <taxon>Asterales</taxon>
        <taxon>Asteraceae</taxon>
        <taxon>Asteroideae</taxon>
        <taxon>Anthemideae</taxon>
        <taxon>Anthemidinae</taxon>
        <taxon>Tanacetum</taxon>
    </lineage>
</organism>
<gene>
    <name evidence="1" type="ORF">Tco_0894941</name>
</gene>
<evidence type="ECO:0000313" key="1">
    <source>
        <dbReference type="EMBL" id="GJT25004.1"/>
    </source>
</evidence>
<protein>
    <submittedName>
        <fullName evidence="1">Uncharacterized protein</fullName>
    </submittedName>
</protein>